<comment type="caution">
    <text evidence="1">The sequence shown here is derived from an EMBL/GenBank/DDBJ whole genome shotgun (WGS) entry which is preliminary data.</text>
</comment>
<organism evidence="1">
    <name type="scientific">marine sediment metagenome</name>
    <dbReference type="NCBI Taxonomy" id="412755"/>
    <lineage>
        <taxon>unclassified sequences</taxon>
        <taxon>metagenomes</taxon>
        <taxon>ecological metagenomes</taxon>
    </lineage>
</organism>
<dbReference type="EMBL" id="BART01005827">
    <property type="protein sequence ID" value="GAG54332.1"/>
    <property type="molecule type" value="Genomic_DNA"/>
</dbReference>
<evidence type="ECO:0000313" key="1">
    <source>
        <dbReference type="EMBL" id="GAG54332.1"/>
    </source>
</evidence>
<accession>X0Z7E8</accession>
<sequence>ENIGSDYNQLKYEENYIKLKKEKFLPKFTTADKLFDNRE</sequence>
<protein>
    <submittedName>
        <fullName evidence="1">Uncharacterized protein</fullName>
    </submittedName>
</protein>
<proteinExistence type="predicted"/>
<reference evidence="1" key="1">
    <citation type="journal article" date="2014" name="Front. Microbiol.">
        <title>High frequency of phylogenetically diverse reductive dehalogenase-homologous genes in deep subseafloor sedimentary metagenomes.</title>
        <authorList>
            <person name="Kawai M."/>
            <person name="Futagami T."/>
            <person name="Toyoda A."/>
            <person name="Takaki Y."/>
            <person name="Nishi S."/>
            <person name="Hori S."/>
            <person name="Arai W."/>
            <person name="Tsubouchi T."/>
            <person name="Morono Y."/>
            <person name="Uchiyama I."/>
            <person name="Ito T."/>
            <person name="Fujiyama A."/>
            <person name="Inagaki F."/>
            <person name="Takami H."/>
        </authorList>
    </citation>
    <scope>NUCLEOTIDE SEQUENCE</scope>
    <source>
        <strain evidence="1">Expedition CK06-06</strain>
    </source>
</reference>
<dbReference type="AlphaFoldDB" id="X0Z7E8"/>
<feature type="non-terminal residue" evidence="1">
    <location>
        <position position="1"/>
    </location>
</feature>
<gene>
    <name evidence="1" type="ORF">S01H4_13214</name>
</gene>
<name>X0Z7E8_9ZZZZ</name>